<dbReference type="EMBL" id="WWEN01000004">
    <property type="protein sequence ID" value="MYM56051.1"/>
    <property type="molecule type" value="Genomic_DNA"/>
</dbReference>
<keyword evidence="5" id="KW-1185">Reference proteome</keyword>
<name>A0A6L8LJ19_9RHOB</name>
<evidence type="ECO:0000313" key="5">
    <source>
        <dbReference type="Proteomes" id="UP000479043"/>
    </source>
</evidence>
<reference evidence="4 5" key="1">
    <citation type="submission" date="2020-01" db="EMBL/GenBank/DDBJ databases">
        <authorList>
            <person name="Chen S."/>
        </authorList>
    </citation>
    <scope>NUCLEOTIDE SEQUENCE [LARGE SCALE GENOMIC DNA]</scope>
    <source>
        <strain evidence="4 5">GS-10</strain>
    </source>
</reference>
<keyword evidence="2" id="KW-0288">FMN</keyword>
<dbReference type="RefSeq" id="WP_160973803.1">
    <property type="nucleotide sequence ID" value="NZ_WWEN01000004.1"/>
</dbReference>
<evidence type="ECO:0000256" key="1">
    <source>
        <dbReference type="ARBA" id="ARBA00022630"/>
    </source>
</evidence>
<dbReference type="Gene3D" id="3.40.50.360">
    <property type="match status" value="1"/>
</dbReference>
<dbReference type="AlphaFoldDB" id="A0A6L8LJ19"/>
<organism evidence="4 5">
    <name type="scientific">Thalassovita mangrovi</name>
    <dbReference type="NCBI Taxonomy" id="2692236"/>
    <lineage>
        <taxon>Bacteria</taxon>
        <taxon>Pseudomonadati</taxon>
        <taxon>Pseudomonadota</taxon>
        <taxon>Alphaproteobacteria</taxon>
        <taxon>Rhodobacterales</taxon>
        <taxon>Roseobacteraceae</taxon>
        <taxon>Thalassovita</taxon>
    </lineage>
</organism>
<proteinExistence type="predicted"/>
<dbReference type="Proteomes" id="UP000479043">
    <property type="component" value="Unassembled WGS sequence"/>
</dbReference>
<evidence type="ECO:0000256" key="2">
    <source>
        <dbReference type="ARBA" id="ARBA00022643"/>
    </source>
</evidence>
<evidence type="ECO:0000313" key="4">
    <source>
        <dbReference type="EMBL" id="MYM56051.1"/>
    </source>
</evidence>
<evidence type="ECO:0000259" key="3">
    <source>
        <dbReference type="PROSITE" id="PS50902"/>
    </source>
</evidence>
<protein>
    <recommendedName>
        <fullName evidence="3">Flavodoxin-like domain-containing protein</fullName>
    </recommendedName>
</protein>
<dbReference type="GO" id="GO:0010181">
    <property type="term" value="F:FMN binding"/>
    <property type="evidence" value="ECO:0007669"/>
    <property type="project" value="InterPro"/>
</dbReference>
<keyword evidence="1" id="KW-0285">Flavoprotein</keyword>
<accession>A0A6L8LJ19</accession>
<gene>
    <name evidence="4" type="ORF">GR167_12110</name>
</gene>
<dbReference type="InterPro" id="IPR008254">
    <property type="entry name" value="Flavodoxin/NO_synth"/>
</dbReference>
<comment type="caution">
    <text evidence="4">The sequence shown here is derived from an EMBL/GenBank/DDBJ whole genome shotgun (WGS) entry which is preliminary data.</text>
</comment>
<feature type="domain" description="Flavodoxin-like" evidence="3">
    <location>
        <begin position="4"/>
        <end position="161"/>
    </location>
</feature>
<dbReference type="SUPFAM" id="SSF52218">
    <property type="entry name" value="Flavoproteins"/>
    <property type="match status" value="1"/>
</dbReference>
<dbReference type="PROSITE" id="PS50902">
    <property type="entry name" value="FLAVODOXIN_LIKE"/>
    <property type="match status" value="1"/>
</dbReference>
<sequence length="161" mass="17479">MKSSLIVYHTRSGHSRSVAAELSRHLDSDCEEITNKNQKPGLRSYLASAWSALTRKPAPITAPEFPARQYPLVIIGGPTWASHVSAPVLSWLDQEGTQLGRYAAWVTQGGSGGKKVLKQLEEEIGHAPVATLILTDKEIESGEFKAKVADFADRLDDLIAG</sequence>
<dbReference type="InterPro" id="IPR029039">
    <property type="entry name" value="Flavoprotein-like_sf"/>
</dbReference>